<evidence type="ECO:0000256" key="7">
    <source>
        <dbReference type="ARBA" id="ARBA00024884"/>
    </source>
</evidence>
<keyword evidence="6" id="KW-0378">Hydrolase</keyword>
<evidence type="ECO:0000256" key="1">
    <source>
        <dbReference type="ARBA" id="ARBA00005234"/>
    </source>
</evidence>
<feature type="compositionally biased region" description="Basic residues" evidence="11">
    <location>
        <begin position="325"/>
        <end position="334"/>
    </location>
</feature>
<dbReference type="Gene3D" id="3.40.395.10">
    <property type="entry name" value="Adenoviral Proteinase, Chain A"/>
    <property type="match status" value="1"/>
</dbReference>
<dbReference type="Gene3D" id="3.40.50.450">
    <property type="match status" value="1"/>
</dbReference>
<feature type="compositionally biased region" description="Polar residues" evidence="11">
    <location>
        <begin position="335"/>
        <end position="349"/>
    </location>
</feature>
<evidence type="ECO:0000256" key="10">
    <source>
        <dbReference type="SAM" id="Coils"/>
    </source>
</evidence>
<dbReference type="EMBL" id="LR999456">
    <property type="protein sequence ID" value="CAE6085819.1"/>
    <property type="molecule type" value="Genomic_DNA"/>
</dbReference>
<evidence type="ECO:0000256" key="11">
    <source>
        <dbReference type="SAM" id="MobiDB-lite"/>
    </source>
</evidence>
<dbReference type="SUPFAM" id="SSF102405">
    <property type="entry name" value="MCP/YpsA-like"/>
    <property type="match status" value="1"/>
</dbReference>
<feature type="compositionally biased region" description="Polar residues" evidence="11">
    <location>
        <begin position="443"/>
        <end position="455"/>
    </location>
</feature>
<evidence type="ECO:0000256" key="5">
    <source>
        <dbReference type="ARBA" id="ARBA00022712"/>
    </source>
</evidence>
<feature type="region of interest" description="Disordered" evidence="11">
    <location>
        <begin position="325"/>
        <end position="358"/>
    </location>
</feature>
<evidence type="ECO:0000313" key="13">
    <source>
        <dbReference type="EMBL" id="CAE6085819.1"/>
    </source>
</evidence>
<evidence type="ECO:0000256" key="2">
    <source>
        <dbReference type="ARBA" id="ARBA00006763"/>
    </source>
</evidence>
<feature type="region of interest" description="Disordered" evidence="11">
    <location>
        <begin position="443"/>
        <end position="475"/>
    </location>
</feature>
<dbReference type="AlphaFoldDB" id="A0A8S2AQU2"/>
<comment type="function">
    <text evidence="7">Cytokinin-activating enzyme working in the direct activation pathway. Phosphoribohydrolase that converts inactive cytokinin nucleotides to the biologically active free-base forms.</text>
</comment>
<proteinExistence type="inferred from homology"/>
<evidence type="ECO:0000256" key="8">
    <source>
        <dbReference type="ARBA" id="ARBA00047718"/>
    </source>
</evidence>
<accession>A0A8S2AQU2</accession>
<comment type="similarity">
    <text evidence="2">Belongs to the LOG family.</text>
</comment>
<dbReference type="GO" id="GO:0008234">
    <property type="term" value="F:cysteine-type peptidase activity"/>
    <property type="evidence" value="ECO:0007669"/>
    <property type="project" value="InterPro"/>
</dbReference>
<comment type="catalytic activity">
    <reaction evidence="9">
        <text>9-ribosyl-trans-zeatin 5'-phosphate + H2O = trans-zeatin + D-ribose 5-phosphate</text>
        <dbReference type="Rhea" id="RHEA:48564"/>
        <dbReference type="ChEBI" id="CHEBI:15377"/>
        <dbReference type="ChEBI" id="CHEBI:16522"/>
        <dbReference type="ChEBI" id="CHEBI:78346"/>
        <dbReference type="ChEBI" id="CHEBI:87947"/>
        <dbReference type="EC" id="3.2.2.n1"/>
    </reaction>
</comment>
<dbReference type="FunFam" id="3.40.50.450:FF:000005">
    <property type="entry name" value="CASP-like protein"/>
    <property type="match status" value="1"/>
</dbReference>
<dbReference type="Pfam" id="PF02902">
    <property type="entry name" value="Peptidase_C48"/>
    <property type="match status" value="1"/>
</dbReference>
<dbReference type="Pfam" id="PF03641">
    <property type="entry name" value="Lysine_decarbox"/>
    <property type="match status" value="1"/>
</dbReference>
<dbReference type="GO" id="GO:0005829">
    <property type="term" value="C:cytosol"/>
    <property type="evidence" value="ECO:0007669"/>
    <property type="project" value="UniProtKB-ARBA"/>
</dbReference>
<keyword evidence="14" id="KW-1185">Reference proteome</keyword>
<dbReference type="PANTHER" id="PTHR31223:SF90">
    <property type="entry name" value="CYTOKININ RIBOSIDE 5'-MONOPHOSPHATE PHOSPHORIBOHYDROLASE LOG6-RELATED"/>
    <property type="match status" value="1"/>
</dbReference>
<dbReference type="GO" id="GO:0005634">
    <property type="term" value="C:nucleus"/>
    <property type="evidence" value="ECO:0007669"/>
    <property type="project" value="TreeGrafter"/>
</dbReference>
<organism evidence="13 14">
    <name type="scientific">Arabidopsis arenosa</name>
    <name type="common">Sand rock-cress</name>
    <name type="synonym">Cardaminopsis arenosa</name>
    <dbReference type="NCBI Taxonomy" id="38785"/>
    <lineage>
        <taxon>Eukaryota</taxon>
        <taxon>Viridiplantae</taxon>
        <taxon>Streptophyta</taxon>
        <taxon>Embryophyta</taxon>
        <taxon>Tracheophyta</taxon>
        <taxon>Spermatophyta</taxon>
        <taxon>Magnoliopsida</taxon>
        <taxon>eudicotyledons</taxon>
        <taxon>Gunneridae</taxon>
        <taxon>Pentapetalae</taxon>
        <taxon>rosids</taxon>
        <taxon>malvids</taxon>
        <taxon>Brassicales</taxon>
        <taxon>Brassicaceae</taxon>
        <taxon>Camelineae</taxon>
        <taxon>Arabidopsis</taxon>
    </lineage>
</organism>
<dbReference type="PROSITE" id="PS50600">
    <property type="entry name" value="ULP_PROTEASE"/>
    <property type="match status" value="1"/>
</dbReference>
<sequence length="978" mass="109314">MEDEEGRREMTKKQSSRFKRICVFCGSSNGNKASYQDAAIDLAKELVMRKIDLVYGGGSIGLMGLVSQAVHDGGRHVIGVIPKLLMLQEITGETVGEVREVADMHQRKAEMAKHSDAFITLPGGYGTLEELLEVITWAQLGIHNKPVGLLNVDGYYDSLLSFIDKAVEEGFILPTAGHIIVSAPTAKELFKKLEVMSPGRNKPSVGGAKRKRSRAHSKIEDPIQLFAEQMQQQTIAIYGFPLGLQLLAYRNISGLLEKIPGSSDERTFLEWHSIGIPKNNLTLNEVHILERAPDLVVTPFLFVDQNEDGWGEWDDEDPVVEHKKHIVNRKRKHTSTPSKGSQSKSNVGTSRRGRKRKFELVDDDEAGDIKLWVNSRLDAIRHEFAENVQKLRGQNRNLLKKIKALRSLKMPRFQFHKFSRARQSTCAPSRKVRIAAKHPNISESPENAAVGTQNIPTPPSSPLTSMHEEENAVSGEPSLLVDDYTWRLITSQQMNSTVNEVVEGDNPGKISSPQNHLNESPSKYLSADSTEDQQSGQPIYDTESKLRDEPLPSPQLPPVFDTAKKPSSIDGSEELNIGDLSLADNVDTLVQSVCKSISPTIAAAGEDSLPSEEEPLAVVDAKITPQDDLPVPNLSDDIISNSANLQNTEIAAATEQEKDDDIENDDDEDSAVETGDVVDVSDSSPARERKPTSLSDNEAKLVALVSNIPQNSPTKQHDLLPRLNKSLFKVFMDTLRKSPHTEHITRGDTVITNKFLVQLAQPTNWVDTMHMEVLGSFLNERHRLALSQERAVIIKPWLGNYLQGKYSSFLAAKQKLRVQWNQQFKRAIPGSPSEWFEEIDLIFMPMIWKNQHWVGLAINLGTWCVDILDPNYPLNDDAKVEEYMAPILVQIPYIINKFCKPRLSQEHGLAPFRWTRMKEIYVNERCGDCGPVAMKLIEIYANGGGPEKMSLITDEIVDDFRGQYAIDLFQELVAPLYK</sequence>
<comment type="similarity">
    <text evidence="1">Belongs to the peptidase C48 family.</text>
</comment>
<dbReference type="InterPro" id="IPR003653">
    <property type="entry name" value="Peptidase_C48_C"/>
</dbReference>
<evidence type="ECO:0000256" key="6">
    <source>
        <dbReference type="ARBA" id="ARBA00022801"/>
    </source>
</evidence>
<feature type="compositionally biased region" description="Polar residues" evidence="11">
    <location>
        <begin position="509"/>
        <end position="523"/>
    </location>
</feature>
<name>A0A8S2AQU2_ARAAE</name>
<comment type="catalytic activity">
    <reaction evidence="8">
        <text>N(6)-(dimethylallyl)adenosine 5'-phosphate + H2O = N(6)-dimethylallyladenine + D-ribose 5-phosphate</text>
        <dbReference type="Rhea" id="RHEA:48560"/>
        <dbReference type="ChEBI" id="CHEBI:15377"/>
        <dbReference type="ChEBI" id="CHEBI:17660"/>
        <dbReference type="ChEBI" id="CHEBI:57526"/>
        <dbReference type="ChEBI" id="CHEBI:78346"/>
        <dbReference type="EC" id="3.2.2.n1"/>
    </reaction>
</comment>
<dbReference type="PANTHER" id="PTHR31223">
    <property type="entry name" value="LOG FAMILY PROTEIN YJL055W"/>
    <property type="match status" value="1"/>
</dbReference>
<evidence type="ECO:0000313" key="14">
    <source>
        <dbReference type="Proteomes" id="UP000682877"/>
    </source>
</evidence>
<evidence type="ECO:0000256" key="4">
    <source>
        <dbReference type="ARBA" id="ARBA00022670"/>
    </source>
</evidence>
<dbReference type="EC" id="3.2.2.n1" evidence="3"/>
<dbReference type="InterPro" id="IPR031100">
    <property type="entry name" value="LOG_fam"/>
</dbReference>
<dbReference type="SUPFAM" id="SSF54001">
    <property type="entry name" value="Cysteine proteinases"/>
    <property type="match status" value="1"/>
</dbReference>
<feature type="region of interest" description="Disordered" evidence="11">
    <location>
        <begin position="501"/>
        <end position="571"/>
    </location>
</feature>
<dbReference type="GO" id="GO:0009691">
    <property type="term" value="P:cytokinin biosynthetic process"/>
    <property type="evidence" value="ECO:0007669"/>
    <property type="project" value="UniProtKB-KW"/>
</dbReference>
<feature type="domain" description="Ubiquitin-like protease family profile" evidence="12">
    <location>
        <begin position="749"/>
        <end position="940"/>
    </location>
</feature>
<feature type="region of interest" description="Disordered" evidence="11">
    <location>
        <begin position="653"/>
        <end position="695"/>
    </location>
</feature>
<feature type="compositionally biased region" description="Acidic residues" evidence="11">
    <location>
        <begin position="657"/>
        <end position="671"/>
    </location>
</feature>
<feature type="coiled-coil region" evidence="10">
    <location>
        <begin position="381"/>
        <end position="408"/>
    </location>
</feature>
<dbReference type="GO" id="GO:0006508">
    <property type="term" value="P:proteolysis"/>
    <property type="evidence" value="ECO:0007669"/>
    <property type="project" value="UniProtKB-KW"/>
</dbReference>
<keyword evidence="4" id="KW-0645">Protease</keyword>
<keyword evidence="5" id="KW-0203">Cytokinin biosynthesis</keyword>
<reference evidence="13" key="1">
    <citation type="submission" date="2021-01" db="EMBL/GenBank/DDBJ databases">
        <authorList>
            <person name="Bezrukov I."/>
        </authorList>
    </citation>
    <scope>NUCLEOTIDE SEQUENCE</scope>
</reference>
<protein>
    <recommendedName>
        <fullName evidence="3">cytokinin riboside 5'-monophosphate phosphoribohydrolase</fullName>
        <ecNumber evidence="3">3.2.2.n1</ecNumber>
    </recommendedName>
</protein>
<dbReference type="InterPro" id="IPR005269">
    <property type="entry name" value="LOG"/>
</dbReference>
<gene>
    <name evidence="13" type="ORF">AARE701A_LOCUS14336</name>
</gene>
<dbReference type="InterPro" id="IPR038765">
    <property type="entry name" value="Papain-like_cys_pep_sf"/>
</dbReference>
<evidence type="ECO:0000256" key="3">
    <source>
        <dbReference type="ARBA" id="ARBA00012205"/>
    </source>
</evidence>
<evidence type="ECO:0000259" key="12">
    <source>
        <dbReference type="PROSITE" id="PS50600"/>
    </source>
</evidence>
<keyword evidence="10" id="KW-0175">Coiled coil</keyword>
<dbReference type="NCBIfam" id="TIGR00730">
    <property type="entry name" value="Rossman fold protein, TIGR00730 family"/>
    <property type="match status" value="1"/>
</dbReference>
<dbReference type="Proteomes" id="UP000682877">
    <property type="component" value="Chromosome 6"/>
</dbReference>
<dbReference type="GO" id="GO:0016799">
    <property type="term" value="F:hydrolase activity, hydrolyzing N-glycosyl compounds"/>
    <property type="evidence" value="ECO:0007669"/>
    <property type="project" value="TreeGrafter"/>
</dbReference>
<evidence type="ECO:0000256" key="9">
    <source>
        <dbReference type="ARBA" id="ARBA00049153"/>
    </source>
</evidence>